<accession>A0AAU8MYN0</accession>
<dbReference type="GO" id="GO:0006313">
    <property type="term" value="P:DNA transposition"/>
    <property type="evidence" value="ECO:0007669"/>
    <property type="project" value="InterPro"/>
</dbReference>
<dbReference type="PANTHER" id="PTHR36966">
    <property type="entry name" value="REP-ASSOCIATED TYROSINE TRANSPOSASE"/>
    <property type="match status" value="1"/>
</dbReference>
<feature type="domain" description="Transposase IS200-like" evidence="1">
    <location>
        <begin position="21"/>
        <end position="136"/>
    </location>
</feature>
<dbReference type="NCBIfam" id="NF047646">
    <property type="entry name" value="REP_Tyr_transpos"/>
    <property type="match status" value="1"/>
</dbReference>
<dbReference type="EMBL" id="CP159925">
    <property type="protein sequence ID" value="XCO75917.1"/>
    <property type="molecule type" value="Genomic_DNA"/>
</dbReference>
<dbReference type="PANTHER" id="PTHR36966:SF1">
    <property type="entry name" value="REP-ASSOCIATED TYROSINE TRANSPOSASE"/>
    <property type="match status" value="1"/>
</dbReference>
<proteinExistence type="predicted"/>
<dbReference type="RefSeq" id="WP_363799218.1">
    <property type="nucleotide sequence ID" value="NZ_CP159925.1"/>
</dbReference>
<dbReference type="InterPro" id="IPR002686">
    <property type="entry name" value="Transposase_17"/>
</dbReference>
<dbReference type="SMART" id="SM01321">
    <property type="entry name" value="Y1_Tnp"/>
    <property type="match status" value="1"/>
</dbReference>
<organism evidence="2">
    <name type="scientific">Lysobacter firmicutimachus</name>
    <dbReference type="NCBI Taxonomy" id="1792846"/>
    <lineage>
        <taxon>Bacteria</taxon>
        <taxon>Pseudomonadati</taxon>
        <taxon>Pseudomonadota</taxon>
        <taxon>Gammaproteobacteria</taxon>
        <taxon>Lysobacterales</taxon>
        <taxon>Lysobacteraceae</taxon>
        <taxon>Lysobacter</taxon>
    </lineage>
</organism>
<dbReference type="SUPFAM" id="SSF143422">
    <property type="entry name" value="Transposase IS200-like"/>
    <property type="match status" value="1"/>
</dbReference>
<dbReference type="InterPro" id="IPR036515">
    <property type="entry name" value="Transposase_17_sf"/>
</dbReference>
<dbReference type="AlphaFoldDB" id="A0AAU8MYN0"/>
<dbReference type="Pfam" id="PF01797">
    <property type="entry name" value="Y1_Tnp"/>
    <property type="match status" value="1"/>
</dbReference>
<protein>
    <submittedName>
        <fullName evidence="2">Transposase</fullName>
    </submittedName>
</protein>
<sequence>MAPIPPRPPGHVALRRGRASESGRVYFVTCVTRDRRALFADPILAHTMAEALLDRRLWPRSRLLAWVLMPDHWHGLIELGAWETLPDLMCRLKSNTARHIRFALPLACQVWAAAYHDRALRQDDCLLSAARYLVANPLRAGLVQNIGDYPYWGAVWIDGVPPHTRAAPPHRLLQTAAAPL</sequence>
<gene>
    <name evidence="2" type="ORF">ABU614_03730</name>
</gene>
<dbReference type="GO" id="GO:0004803">
    <property type="term" value="F:transposase activity"/>
    <property type="evidence" value="ECO:0007669"/>
    <property type="project" value="InterPro"/>
</dbReference>
<dbReference type="Gene3D" id="3.30.70.1290">
    <property type="entry name" value="Transposase IS200-like"/>
    <property type="match status" value="1"/>
</dbReference>
<reference evidence="2" key="1">
    <citation type="submission" date="2024-06" db="EMBL/GenBank/DDBJ databases">
        <authorList>
            <person name="Li S."/>
        </authorList>
    </citation>
    <scope>NUCLEOTIDE SEQUENCE</scope>
    <source>
        <strain evidence="2">SR10</strain>
    </source>
</reference>
<evidence type="ECO:0000313" key="2">
    <source>
        <dbReference type="EMBL" id="XCO75917.1"/>
    </source>
</evidence>
<name>A0AAU8MYN0_9GAMM</name>
<dbReference type="GO" id="GO:0043565">
    <property type="term" value="F:sequence-specific DNA binding"/>
    <property type="evidence" value="ECO:0007669"/>
    <property type="project" value="TreeGrafter"/>
</dbReference>
<dbReference type="InterPro" id="IPR052715">
    <property type="entry name" value="RAYT_transposase"/>
</dbReference>
<evidence type="ECO:0000259" key="1">
    <source>
        <dbReference type="SMART" id="SM01321"/>
    </source>
</evidence>